<dbReference type="Gene3D" id="3.40.50.1980">
    <property type="entry name" value="Nitrogenase molybdenum iron protein domain"/>
    <property type="match status" value="3"/>
</dbReference>
<dbReference type="EMBL" id="CP000230">
    <property type="protein sequence ID" value="ABC21576.1"/>
    <property type="molecule type" value="Genomic_DNA"/>
</dbReference>
<dbReference type="PATRIC" id="fig|269796.9.peg.825"/>
<dbReference type="AlphaFoldDB" id="Q2RWB9"/>
<keyword evidence="3" id="KW-1185">Reference proteome</keyword>
<dbReference type="Proteomes" id="UP000001929">
    <property type="component" value="Chromosome"/>
</dbReference>
<dbReference type="InterPro" id="IPR000510">
    <property type="entry name" value="Nase/OxRdtase_comp1"/>
</dbReference>
<feature type="domain" description="Nitrogenase/oxidoreductase component 1" evidence="1">
    <location>
        <begin position="20"/>
        <end position="432"/>
    </location>
</feature>
<dbReference type="PANTHER" id="PTHR42956:SF1">
    <property type="entry name" value="NITROGENASE IRON-MOLYBDENUM COFACTOR BIOSYNTHESIS PROTEIN NIFE"/>
    <property type="match status" value="1"/>
</dbReference>
<dbReference type="KEGG" id="rru:Rru_A0772"/>
<keyword evidence="2" id="KW-0560">Oxidoreductase</keyword>
<dbReference type="STRING" id="269796.Rru_A0772"/>
<dbReference type="PhylomeDB" id="Q2RWB9"/>
<reference evidence="2 3" key="1">
    <citation type="journal article" date="2011" name="Stand. Genomic Sci.">
        <title>Complete genome sequence of Rhodospirillum rubrum type strain (S1).</title>
        <authorList>
            <person name="Munk A.C."/>
            <person name="Copeland A."/>
            <person name="Lucas S."/>
            <person name="Lapidus A."/>
            <person name="Del Rio T.G."/>
            <person name="Barry K."/>
            <person name="Detter J.C."/>
            <person name="Hammon N."/>
            <person name="Israni S."/>
            <person name="Pitluck S."/>
            <person name="Brettin T."/>
            <person name="Bruce D."/>
            <person name="Han C."/>
            <person name="Tapia R."/>
            <person name="Gilna P."/>
            <person name="Schmutz J."/>
            <person name="Larimer F."/>
            <person name="Land M."/>
            <person name="Kyrpides N.C."/>
            <person name="Mavromatis K."/>
            <person name="Richardson P."/>
            <person name="Rohde M."/>
            <person name="Goker M."/>
            <person name="Klenk H.P."/>
            <person name="Zhang Y."/>
            <person name="Roberts G.P."/>
            <person name="Reslewic S."/>
            <person name="Schwartz D.C."/>
        </authorList>
    </citation>
    <scope>NUCLEOTIDE SEQUENCE [LARGE SCALE GENOMIC DNA]</scope>
    <source>
        <strain evidence="3">ATCC 11170 / ATH 1.1.1 / DSM 467 / LMG 4362 / NCIMB 8255 / S1</strain>
    </source>
</reference>
<dbReference type="RefSeq" id="WP_011388530.1">
    <property type="nucleotide sequence ID" value="NC_007643.1"/>
</dbReference>
<gene>
    <name evidence="2" type="ordered locus">Rru_A0772</name>
</gene>
<evidence type="ECO:0000313" key="2">
    <source>
        <dbReference type="EMBL" id="ABC21576.1"/>
    </source>
</evidence>
<proteinExistence type="predicted"/>
<organism evidence="2 3">
    <name type="scientific">Rhodospirillum rubrum (strain ATCC 11170 / ATH 1.1.1 / DSM 467 / LMG 4362 / NCIMB 8255 / S1)</name>
    <dbReference type="NCBI Taxonomy" id="269796"/>
    <lineage>
        <taxon>Bacteria</taxon>
        <taxon>Pseudomonadati</taxon>
        <taxon>Pseudomonadota</taxon>
        <taxon>Alphaproteobacteria</taxon>
        <taxon>Rhodospirillales</taxon>
        <taxon>Rhodospirillaceae</taxon>
        <taxon>Rhodospirillum</taxon>
    </lineage>
</organism>
<evidence type="ECO:0000259" key="1">
    <source>
        <dbReference type="Pfam" id="PF00148"/>
    </source>
</evidence>
<dbReference type="eggNOG" id="COG2710">
    <property type="taxonomic scope" value="Bacteria"/>
</dbReference>
<dbReference type="EC" id="1.18.6.1" evidence="2"/>
<dbReference type="InterPro" id="IPR049939">
    <property type="entry name" value="NifE-like"/>
</dbReference>
<dbReference type="Pfam" id="PF00148">
    <property type="entry name" value="Oxidored_nitro"/>
    <property type="match status" value="1"/>
</dbReference>
<protein>
    <submittedName>
        <fullName evidence="2">Oxidoreductase/nitrogenase, component 1</fullName>
        <ecNumber evidence="2">1.18.6.1</ecNumber>
    </submittedName>
</protein>
<evidence type="ECO:0000313" key="3">
    <source>
        <dbReference type="Proteomes" id="UP000001929"/>
    </source>
</evidence>
<dbReference type="GO" id="GO:0016163">
    <property type="term" value="F:nitrogenase activity"/>
    <property type="evidence" value="ECO:0007669"/>
    <property type="project" value="UniProtKB-EC"/>
</dbReference>
<sequence length="441" mass="46669">MTALVEQPRQLCALGGQQSVCAIERAIPIVHAGPGCAIKLHCGLSEANGYQGSGYSGGAAVVSTNSGEREVVFGGEESLRKVIAGALKVMDGDLFVVLTGCTSELIGDDSARVVAEFRAKGAPIVHAATGGFRGSNLLGHDTVAKAIIDQLLDPAPQTVPGLVNVWASVPYQDPFWRGNLQAIRALLASLGLTVNILFGPGSGGLAAWKQIPAAQFNLVLSSWTGLAPAQALEKRFGTPWLHYPVLPIGALETGRFLRAVAAFAGLAPARAETVIAAQETIYYDHYQRLAEFLLEARCDLPARFVTVTDSFQGLGIARLLTNEFGILPGPQFVTDTPPEALRPAIIEGYASLADKIGASVHFTEDGEVIRQTLRAAHHRFGAPMVFGSAWDREITQDLGGLHLSVAAPASDRFVLGCSYVGYDGALRLLEDAITHKLQQAA</sequence>
<name>Q2RWB9_RHORT</name>
<dbReference type="SUPFAM" id="SSF53807">
    <property type="entry name" value="Helical backbone' metal receptor"/>
    <property type="match status" value="1"/>
</dbReference>
<dbReference type="EnsemblBacteria" id="ABC21576">
    <property type="protein sequence ID" value="ABC21576"/>
    <property type="gene ID" value="Rru_A0772"/>
</dbReference>
<dbReference type="PANTHER" id="PTHR42956">
    <property type="entry name" value="NITROGENASE IRON-MOLYBDENUM COFACTOR BIOSYNTHESIS PROTEIN NIFE"/>
    <property type="match status" value="1"/>
</dbReference>
<accession>Q2RWB9</accession>
<dbReference type="HOGENOM" id="CLU_025876_4_0_5"/>